<keyword evidence="2" id="KW-0808">Transferase</keyword>
<evidence type="ECO:0000313" key="2">
    <source>
        <dbReference type="EMBL" id="MPN50602.1"/>
    </source>
</evidence>
<dbReference type="AlphaFoldDB" id="A0A645IID9"/>
<dbReference type="Gene3D" id="3.40.50.150">
    <property type="entry name" value="Vaccinia Virus protein VP39"/>
    <property type="match status" value="1"/>
</dbReference>
<reference evidence="2" key="1">
    <citation type="submission" date="2019-08" db="EMBL/GenBank/DDBJ databases">
        <authorList>
            <person name="Kucharzyk K."/>
            <person name="Murdoch R.W."/>
            <person name="Higgins S."/>
            <person name="Loffler F."/>
        </authorList>
    </citation>
    <scope>NUCLEOTIDE SEQUENCE</scope>
</reference>
<dbReference type="PANTHER" id="PTHR47739">
    <property type="entry name" value="TRNA1(VAL) (ADENINE(37)-N6)-METHYLTRANSFERASE"/>
    <property type="match status" value="1"/>
</dbReference>
<dbReference type="GO" id="GO:0032259">
    <property type="term" value="P:methylation"/>
    <property type="evidence" value="ECO:0007669"/>
    <property type="project" value="UniProtKB-KW"/>
</dbReference>
<feature type="region of interest" description="Disordered" evidence="1">
    <location>
        <begin position="1"/>
        <end position="20"/>
    </location>
</feature>
<dbReference type="InterPro" id="IPR050210">
    <property type="entry name" value="tRNA_Adenine-N(6)_MTase"/>
</dbReference>
<gene>
    <name evidence="2" type="primary">yfiC_34</name>
    <name evidence="2" type="ORF">SDC9_198233</name>
</gene>
<protein>
    <submittedName>
        <fullName evidence="2">tRNA1(Val) (Adenine(37)-N6)-methyltransferase</fullName>
        <ecNumber evidence="2">2.1.1.223</ecNumber>
    </submittedName>
</protein>
<sequence>MNPPYFKTGEPSPNASVAASRHGAAQARECFLDAAFQLLNNGGKLFLIDSADTLADLMTVLRAHRLEPKRMQFLYTKANAPARRVLIEAKKLGRPGLVVEPPDWLQES</sequence>
<accession>A0A645IID9</accession>
<organism evidence="2">
    <name type="scientific">bioreactor metagenome</name>
    <dbReference type="NCBI Taxonomy" id="1076179"/>
    <lineage>
        <taxon>unclassified sequences</taxon>
        <taxon>metagenomes</taxon>
        <taxon>ecological metagenomes</taxon>
    </lineage>
</organism>
<dbReference type="EMBL" id="VSSQ01114943">
    <property type="protein sequence ID" value="MPN50602.1"/>
    <property type="molecule type" value="Genomic_DNA"/>
</dbReference>
<dbReference type="InterPro" id="IPR029063">
    <property type="entry name" value="SAM-dependent_MTases_sf"/>
</dbReference>
<dbReference type="PANTHER" id="PTHR47739:SF1">
    <property type="entry name" value="TRNA1(VAL) (ADENINE(37)-N6)-METHYLTRANSFERASE"/>
    <property type="match status" value="1"/>
</dbReference>
<comment type="caution">
    <text evidence="2">The sequence shown here is derived from an EMBL/GenBank/DDBJ whole genome shotgun (WGS) entry which is preliminary data.</text>
</comment>
<dbReference type="GO" id="GO:0008168">
    <property type="term" value="F:methyltransferase activity"/>
    <property type="evidence" value="ECO:0007669"/>
    <property type="project" value="UniProtKB-KW"/>
</dbReference>
<dbReference type="SUPFAM" id="SSF53335">
    <property type="entry name" value="S-adenosyl-L-methionine-dependent methyltransferases"/>
    <property type="match status" value="1"/>
</dbReference>
<dbReference type="EC" id="2.1.1.223" evidence="2"/>
<keyword evidence="2" id="KW-0489">Methyltransferase</keyword>
<name>A0A645IID9_9ZZZZ</name>
<evidence type="ECO:0000256" key="1">
    <source>
        <dbReference type="SAM" id="MobiDB-lite"/>
    </source>
</evidence>
<proteinExistence type="predicted"/>